<reference evidence="9" key="2">
    <citation type="submission" date="2019-11" db="EMBL/GenBank/DDBJ databases">
        <title>Whole genome comparisons of Staphylococcus agnetis isolates from cattle and chickens.</title>
        <authorList>
            <person name="Rhoads D."/>
            <person name="Shwani A."/>
            <person name="Adkins P."/>
            <person name="Calcutt M."/>
            <person name="Middleton J."/>
        </authorList>
    </citation>
    <scope>NUCLEOTIDE SEQUENCE</scope>
    <source>
        <strain evidence="9">1387</strain>
    </source>
</reference>
<feature type="transmembrane region" description="Helical" evidence="7">
    <location>
        <begin position="16"/>
        <end position="36"/>
    </location>
</feature>
<dbReference type="InterPro" id="IPR050189">
    <property type="entry name" value="MFS_Efflux_Transporters"/>
</dbReference>
<evidence type="ECO:0000313" key="9">
    <source>
        <dbReference type="EMBL" id="NJI02121.1"/>
    </source>
</evidence>
<feature type="transmembrane region" description="Helical" evidence="7">
    <location>
        <begin position="82"/>
        <end position="106"/>
    </location>
</feature>
<feature type="transmembrane region" description="Helical" evidence="7">
    <location>
        <begin position="214"/>
        <end position="235"/>
    </location>
</feature>
<feature type="transmembrane region" description="Helical" evidence="7">
    <location>
        <begin position="112"/>
        <end position="134"/>
    </location>
</feature>
<keyword evidence="4 7" id="KW-0812">Transmembrane</keyword>
<dbReference type="Proteomes" id="UP000195208">
    <property type="component" value="Unassembled WGS sequence"/>
</dbReference>
<proteinExistence type="predicted"/>
<name>A0A2T4MEG6_9STAP</name>
<evidence type="ECO:0000256" key="6">
    <source>
        <dbReference type="ARBA" id="ARBA00023136"/>
    </source>
</evidence>
<accession>A0A2T4MEG6</accession>
<dbReference type="InterPro" id="IPR011701">
    <property type="entry name" value="MFS"/>
</dbReference>
<feature type="transmembrane region" description="Helical" evidence="7">
    <location>
        <begin position="247"/>
        <end position="267"/>
    </location>
</feature>
<comment type="caution">
    <text evidence="9">The sequence shown here is derived from an EMBL/GenBank/DDBJ whole genome shotgun (WGS) entry which is preliminary data.</text>
</comment>
<dbReference type="PROSITE" id="PS50850">
    <property type="entry name" value="MFS"/>
    <property type="match status" value="1"/>
</dbReference>
<keyword evidence="5 7" id="KW-1133">Transmembrane helix</keyword>
<feature type="transmembrane region" description="Helical" evidence="7">
    <location>
        <begin position="303"/>
        <end position="323"/>
    </location>
</feature>
<dbReference type="Pfam" id="PF07690">
    <property type="entry name" value="MFS_1"/>
    <property type="match status" value="1"/>
</dbReference>
<protein>
    <submittedName>
        <fullName evidence="9">MFS transporter</fullName>
    </submittedName>
</protein>
<keyword evidence="6 7" id="KW-0472">Membrane</keyword>
<evidence type="ECO:0000256" key="7">
    <source>
        <dbReference type="SAM" id="Phobius"/>
    </source>
</evidence>
<keyword evidence="11" id="KW-1185">Reference proteome</keyword>
<evidence type="ECO:0000256" key="5">
    <source>
        <dbReference type="ARBA" id="ARBA00022989"/>
    </source>
</evidence>
<feature type="transmembrane region" description="Helical" evidence="7">
    <location>
        <begin position="169"/>
        <end position="188"/>
    </location>
</feature>
<sequence>MKCVWRSIVRHQSTKITIFFFMLGTFAIGMSEYVVIGLLSQIAGDMHIQISTAGLLVSVYALSVAFIGPVMRILTFKYRARILLPVFVGIFIFSNVLGMLAPHFYVLLLSRLLSAAMHAPFFGVSMSVATNIVSPAKRTQAIALVQTGLTIAIMIGVPFGAFLGDLANWRVVFGIMVAIAIITLIGILKCTPDVEMSAEPNLRKELGAFKQPQILITIAMIVFGFSGVFTTYTFVEPMLKALSPFDTAGITVCLFLFGLGGVIGNVVSGNVTEEKLTMGLFFSYLLLFVTIVLLVYALPIGLFALIIVFLFGFGTFGTTPLLNSKIIFGASEAPLLASTMVGSIFNLANFIGAMIGSGLLGHGLPYAHITMISGGIILLGIVLNIGNYMYEKRQKVSG</sequence>
<organism evidence="9 12">
    <name type="scientific">Staphylococcus agnetis</name>
    <dbReference type="NCBI Taxonomy" id="985762"/>
    <lineage>
        <taxon>Bacteria</taxon>
        <taxon>Bacillati</taxon>
        <taxon>Bacillota</taxon>
        <taxon>Bacilli</taxon>
        <taxon>Bacillales</taxon>
        <taxon>Staphylococcaceae</taxon>
        <taxon>Staphylococcus</taxon>
    </lineage>
</organism>
<dbReference type="InterPro" id="IPR020846">
    <property type="entry name" value="MFS_dom"/>
</dbReference>
<feature type="domain" description="Major facilitator superfamily (MFS) profile" evidence="8">
    <location>
        <begin position="17"/>
        <end position="392"/>
    </location>
</feature>
<dbReference type="GO" id="GO:0022857">
    <property type="term" value="F:transmembrane transporter activity"/>
    <property type="evidence" value="ECO:0007669"/>
    <property type="project" value="InterPro"/>
</dbReference>
<evidence type="ECO:0000256" key="3">
    <source>
        <dbReference type="ARBA" id="ARBA00022475"/>
    </source>
</evidence>
<keyword evidence="3" id="KW-1003">Cell membrane</keyword>
<evidence type="ECO:0000256" key="1">
    <source>
        <dbReference type="ARBA" id="ARBA00004651"/>
    </source>
</evidence>
<comment type="subcellular location">
    <subcellularLocation>
        <location evidence="1">Cell membrane</location>
        <topology evidence="1">Multi-pass membrane protein</topology>
    </subcellularLocation>
</comment>
<dbReference type="EMBL" id="NEFX01000007">
    <property type="protein sequence ID" value="OTW31504.1"/>
    <property type="molecule type" value="Genomic_DNA"/>
</dbReference>
<dbReference type="Proteomes" id="UP000646308">
    <property type="component" value="Unassembled WGS sequence"/>
</dbReference>
<dbReference type="KEGG" id="sagq:EP23_09320"/>
<feature type="transmembrane region" description="Helical" evidence="7">
    <location>
        <begin position="335"/>
        <end position="360"/>
    </location>
</feature>
<dbReference type="PANTHER" id="PTHR43124:SF3">
    <property type="entry name" value="CHLORAMPHENICOL EFFLUX PUMP RV0191"/>
    <property type="match status" value="1"/>
</dbReference>
<evidence type="ECO:0000256" key="4">
    <source>
        <dbReference type="ARBA" id="ARBA00022692"/>
    </source>
</evidence>
<dbReference type="AlphaFoldDB" id="A0A2T4MEG6"/>
<dbReference type="SUPFAM" id="SSF103473">
    <property type="entry name" value="MFS general substrate transporter"/>
    <property type="match status" value="1"/>
</dbReference>
<dbReference type="PANTHER" id="PTHR43124">
    <property type="entry name" value="PURINE EFFLUX PUMP PBUE"/>
    <property type="match status" value="1"/>
</dbReference>
<evidence type="ECO:0000313" key="10">
    <source>
        <dbReference type="EMBL" id="OTW31504.1"/>
    </source>
</evidence>
<dbReference type="InterPro" id="IPR036259">
    <property type="entry name" value="MFS_trans_sf"/>
</dbReference>
<evidence type="ECO:0000313" key="12">
    <source>
        <dbReference type="Proteomes" id="UP000646308"/>
    </source>
</evidence>
<feature type="transmembrane region" description="Helical" evidence="7">
    <location>
        <begin position="48"/>
        <end position="70"/>
    </location>
</feature>
<evidence type="ECO:0000259" key="8">
    <source>
        <dbReference type="PROSITE" id="PS50850"/>
    </source>
</evidence>
<dbReference type="CDD" id="cd17324">
    <property type="entry name" value="MFS_NepI_like"/>
    <property type="match status" value="1"/>
</dbReference>
<gene>
    <name evidence="10" type="ORF">B9M88_04275</name>
    <name evidence="9" type="ORF">GLV84_04510</name>
</gene>
<evidence type="ECO:0000256" key="2">
    <source>
        <dbReference type="ARBA" id="ARBA00022448"/>
    </source>
</evidence>
<dbReference type="GO" id="GO:0005886">
    <property type="term" value="C:plasma membrane"/>
    <property type="evidence" value="ECO:0007669"/>
    <property type="project" value="UniProtKB-SubCell"/>
</dbReference>
<dbReference type="OrthoDB" id="9788453at2"/>
<reference evidence="10 11" key="1">
    <citation type="submission" date="2017-04" db="EMBL/GenBank/DDBJ databases">
        <title>Staphylococcus agnetis, a potential pathogen in the broiler production.</title>
        <authorList>
            <person name="Poulsen L."/>
        </authorList>
    </citation>
    <scope>NUCLEOTIDE SEQUENCE [LARGE SCALE GENOMIC DNA]</scope>
    <source>
        <strain evidence="10 11">723_310714_2_2_spleen</strain>
    </source>
</reference>
<feature type="transmembrane region" description="Helical" evidence="7">
    <location>
        <begin position="141"/>
        <end position="163"/>
    </location>
</feature>
<dbReference type="Gene3D" id="1.20.1250.20">
    <property type="entry name" value="MFS general substrate transporter like domains"/>
    <property type="match status" value="1"/>
</dbReference>
<feature type="transmembrane region" description="Helical" evidence="7">
    <location>
        <begin position="366"/>
        <end position="385"/>
    </location>
</feature>
<dbReference type="EMBL" id="WMFL01000060">
    <property type="protein sequence ID" value="NJI02121.1"/>
    <property type="molecule type" value="Genomic_DNA"/>
</dbReference>
<feature type="transmembrane region" description="Helical" evidence="7">
    <location>
        <begin position="279"/>
        <end position="297"/>
    </location>
</feature>
<evidence type="ECO:0000313" key="11">
    <source>
        <dbReference type="Proteomes" id="UP000195208"/>
    </source>
</evidence>
<keyword evidence="2" id="KW-0813">Transport</keyword>